<evidence type="ECO:0000256" key="11">
    <source>
        <dbReference type="ARBA" id="ARBA00022949"/>
    </source>
</evidence>
<dbReference type="PROSITE" id="PS01186">
    <property type="entry name" value="EGF_2"/>
    <property type="match status" value="1"/>
</dbReference>
<comment type="caution">
    <text evidence="18">Lacks conserved residue(s) required for the propagation of feature annotation.</text>
</comment>
<keyword evidence="9" id="KW-0677">Repeat</keyword>
<feature type="signal peptide" evidence="21">
    <location>
        <begin position="1"/>
        <end position="32"/>
    </location>
</feature>
<dbReference type="SMART" id="SM00181">
    <property type="entry name" value="EGF"/>
    <property type="match status" value="3"/>
</dbReference>
<dbReference type="SUPFAM" id="SSF57196">
    <property type="entry name" value="EGF/Laminin"/>
    <property type="match status" value="2"/>
</dbReference>
<keyword evidence="4" id="KW-1003">Cell membrane</keyword>
<evidence type="ECO:0000256" key="17">
    <source>
        <dbReference type="ARBA" id="ARBA00068952"/>
    </source>
</evidence>
<evidence type="ECO:0000256" key="12">
    <source>
        <dbReference type="ARBA" id="ARBA00022989"/>
    </source>
</evidence>
<feature type="region of interest" description="Disordered" evidence="19">
    <location>
        <begin position="33"/>
        <end position="115"/>
    </location>
</feature>
<evidence type="ECO:0000256" key="7">
    <source>
        <dbReference type="ARBA" id="ARBA00022692"/>
    </source>
</evidence>
<evidence type="ECO:0000256" key="16">
    <source>
        <dbReference type="ARBA" id="ARBA00063250"/>
    </source>
</evidence>
<evidence type="ECO:0000256" key="2">
    <source>
        <dbReference type="ARBA" id="ARBA00004282"/>
    </source>
</evidence>
<feature type="compositionally biased region" description="Polar residues" evidence="19">
    <location>
        <begin position="430"/>
        <end position="447"/>
    </location>
</feature>
<dbReference type="GO" id="GO:0005911">
    <property type="term" value="C:cell-cell junction"/>
    <property type="evidence" value="ECO:0007669"/>
    <property type="project" value="UniProtKB-ARBA"/>
</dbReference>
<evidence type="ECO:0000256" key="5">
    <source>
        <dbReference type="ARBA" id="ARBA00022536"/>
    </source>
</evidence>
<feature type="region of interest" description="Disordered" evidence="19">
    <location>
        <begin position="580"/>
        <end position="652"/>
    </location>
</feature>
<dbReference type="InterPro" id="IPR000742">
    <property type="entry name" value="EGF"/>
</dbReference>
<evidence type="ECO:0000256" key="15">
    <source>
        <dbReference type="ARBA" id="ARBA00023180"/>
    </source>
</evidence>
<keyword evidence="10" id="KW-0106">Calcium</keyword>
<evidence type="ECO:0000256" key="1">
    <source>
        <dbReference type="ARBA" id="ARBA00004251"/>
    </source>
</evidence>
<feature type="compositionally biased region" description="Low complexity" evidence="19">
    <location>
        <begin position="725"/>
        <end position="740"/>
    </location>
</feature>
<feature type="chain" id="PRO_5016068622" description="Protein HEG homolog 1" evidence="21">
    <location>
        <begin position="33"/>
        <end position="1385"/>
    </location>
</feature>
<feature type="region of interest" description="Disordered" evidence="19">
    <location>
        <begin position="424"/>
        <end position="459"/>
    </location>
</feature>
<evidence type="ECO:0000259" key="22">
    <source>
        <dbReference type="PROSITE" id="PS50026"/>
    </source>
</evidence>
<dbReference type="GO" id="GO:0005886">
    <property type="term" value="C:plasma membrane"/>
    <property type="evidence" value="ECO:0007669"/>
    <property type="project" value="UniProtKB-SubCell"/>
</dbReference>
<dbReference type="PROSITE" id="PS00010">
    <property type="entry name" value="ASX_HYDROXYL"/>
    <property type="match status" value="1"/>
</dbReference>
<dbReference type="PANTHER" id="PTHR24037">
    <property type="entry name" value="HEART DEVELOPMENT PROTEIN WITH EGF-LIKE DOMAINS 1"/>
    <property type="match status" value="1"/>
</dbReference>
<keyword evidence="14 18" id="KW-1015">Disulfide bond</keyword>
<proteinExistence type="predicted"/>
<feature type="compositionally biased region" description="Low complexity" evidence="19">
    <location>
        <begin position="87"/>
        <end position="98"/>
    </location>
</feature>
<evidence type="ECO:0000256" key="19">
    <source>
        <dbReference type="SAM" id="MobiDB-lite"/>
    </source>
</evidence>
<dbReference type="InterPro" id="IPR001881">
    <property type="entry name" value="EGF-like_Ca-bd_dom"/>
</dbReference>
<feature type="compositionally biased region" description="Low complexity" evidence="19">
    <location>
        <begin position="825"/>
        <end position="841"/>
    </location>
</feature>
<evidence type="ECO:0000256" key="18">
    <source>
        <dbReference type="PROSITE-ProRule" id="PRU00076"/>
    </source>
</evidence>
<evidence type="ECO:0000256" key="21">
    <source>
        <dbReference type="SAM" id="SignalP"/>
    </source>
</evidence>
<dbReference type="PROSITE" id="PS50026">
    <property type="entry name" value="EGF_3"/>
    <property type="match status" value="2"/>
</dbReference>
<dbReference type="Proteomes" id="UP000248482">
    <property type="component" value="Unplaced"/>
</dbReference>
<keyword evidence="13 20" id="KW-0472">Membrane</keyword>
<dbReference type="OrthoDB" id="9946171at2759"/>
<keyword evidence="7 20" id="KW-0812">Transmembrane</keyword>
<feature type="compositionally biased region" description="Low complexity" evidence="19">
    <location>
        <begin position="38"/>
        <end position="54"/>
    </location>
</feature>
<feature type="domain" description="EGF-like" evidence="22">
    <location>
        <begin position="1029"/>
        <end position="1067"/>
    </location>
</feature>
<feature type="compositionally biased region" description="Low complexity" evidence="19">
    <location>
        <begin position="593"/>
        <end position="612"/>
    </location>
</feature>
<keyword evidence="15" id="KW-0325">Glycoprotein</keyword>
<feature type="compositionally biased region" description="Polar residues" evidence="19">
    <location>
        <begin position="154"/>
        <end position="169"/>
    </location>
</feature>
<comment type="subunit">
    <text evidence="16">Interacts with CCM2 and KRIT1; KRIT1 markedly facilitates interaction with CCM2.</text>
</comment>
<evidence type="ECO:0000256" key="6">
    <source>
        <dbReference type="ARBA" id="ARBA00022553"/>
    </source>
</evidence>
<feature type="compositionally biased region" description="Polar residues" evidence="19">
    <location>
        <begin position="689"/>
        <end position="701"/>
    </location>
</feature>
<keyword evidence="12 20" id="KW-1133">Transmembrane helix</keyword>
<dbReference type="Gene3D" id="2.10.25.10">
    <property type="entry name" value="Laminin"/>
    <property type="match status" value="2"/>
</dbReference>
<dbReference type="GO" id="GO:0005509">
    <property type="term" value="F:calcium ion binding"/>
    <property type="evidence" value="ECO:0007669"/>
    <property type="project" value="InterPro"/>
</dbReference>
<dbReference type="KEGG" id="elk:111155190"/>
<dbReference type="PROSITE" id="PS01187">
    <property type="entry name" value="EGF_CA"/>
    <property type="match status" value="1"/>
</dbReference>
<keyword evidence="5 18" id="KW-0245">EGF-like domain</keyword>
<dbReference type="InterPro" id="IPR000152">
    <property type="entry name" value="EGF-type_Asp/Asn_hydroxyl_site"/>
</dbReference>
<keyword evidence="11" id="KW-0965">Cell junction</keyword>
<keyword evidence="6" id="KW-0597">Phosphoprotein</keyword>
<dbReference type="GO" id="GO:0007507">
    <property type="term" value="P:heart development"/>
    <property type="evidence" value="ECO:0007669"/>
    <property type="project" value="TreeGrafter"/>
</dbReference>
<name>A0A2Y9KCY5_ENHLU</name>
<dbReference type="InterPro" id="IPR018097">
    <property type="entry name" value="EGF_Ca-bd_CS"/>
</dbReference>
<feature type="region of interest" description="Disordered" evidence="19">
    <location>
        <begin position="666"/>
        <end position="841"/>
    </location>
</feature>
<protein>
    <recommendedName>
        <fullName evidence="17">Protein HEG homolog 1</fullName>
    </recommendedName>
</protein>
<evidence type="ECO:0000256" key="14">
    <source>
        <dbReference type="ARBA" id="ARBA00023157"/>
    </source>
</evidence>
<evidence type="ECO:0000256" key="3">
    <source>
        <dbReference type="ARBA" id="ARBA00022473"/>
    </source>
</evidence>
<evidence type="ECO:0000256" key="13">
    <source>
        <dbReference type="ARBA" id="ARBA00023136"/>
    </source>
</evidence>
<dbReference type="PANTHER" id="PTHR24037:SF3">
    <property type="entry name" value="PROTEIN HEG HOMOLOG 1"/>
    <property type="match status" value="1"/>
</dbReference>
<feature type="compositionally biased region" description="Polar residues" evidence="19">
    <location>
        <begin position="776"/>
        <end position="788"/>
    </location>
</feature>
<feature type="compositionally biased region" description="Low complexity" evidence="19">
    <location>
        <begin position="519"/>
        <end position="532"/>
    </location>
</feature>
<evidence type="ECO:0000313" key="24">
    <source>
        <dbReference type="RefSeq" id="XP_022370998.1"/>
    </source>
</evidence>
<feature type="compositionally biased region" description="Polar residues" evidence="19">
    <location>
        <begin position="642"/>
        <end position="652"/>
    </location>
</feature>
<evidence type="ECO:0000256" key="20">
    <source>
        <dbReference type="SAM" id="Phobius"/>
    </source>
</evidence>
<dbReference type="RefSeq" id="XP_022370998.1">
    <property type="nucleotide sequence ID" value="XM_022515290.1"/>
</dbReference>
<evidence type="ECO:0000256" key="8">
    <source>
        <dbReference type="ARBA" id="ARBA00022729"/>
    </source>
</evidence>
<feature type="compositionally biased region" description="Polar residues" evidence="19">
    <location>
        <begin position="177"/>
        <end position="188"/>
    </location>
</feature>
<feature type="compositionally biased region" description="Polar residues" evidence="19">
    <location>
        <begin position="909"/>
        <end position="926"/>
    </location>
</feature>
<feature type="region of interest" description="Disordered" evidence="19">
    <location>
        <begin position="909"/>
        <end position="928"/>
    </location>
</feature>
<feature type="compositionally biased region" description="Low complexity" evidence="19">
    <location>
        <begin position="666"/>
        <end position="688"/>
    </location>
</feature>
<feature type="transmembrane region" description="Helical" evidence="20">
    <location>
        <begin position="1252"/>
        <end position="1277"/>
    </location>
</feature>
<feature type="compositionally biased region" description="Polar residues" evidence="19">
    <location>
        <begin position="541"/>
        <end position="563"/>
    </location>
</feature>
<feature type="domain" description="EGF-like" evidence="22">
    <location>
        <begin position="988"/>
        <end position="1027"/>
    </location>
</feature>
<feature type="compositionally biased region" description="Polar residues" evidence="19">
    <location>
        <begin position="613"/>
        <end position="623"/>
    </location>
</feature>
<reference evidence="24" key="1">
    <citation type="submission" date="2025-08" db="UniProtKB">
        <authorList>
            <consortium name="RefSeq"/>
        </authorList>
    </citation>
    <scope>IDENTIFICATION</scope>
    <source>
        <tissue evidence="24">Blood</tissue>
    </source>
</reference>
<dbReference type="GeneID" id="111155190"/>
<dbReference type="PROSITE" id="PS00022">
    <property type="entry name" value="EGF_1"/>
    <property type="match status" value="1"/>
</dbReference>
<dbReference type="InterPro" id="IPR049883">
    <property type="entry name" value="NOTCH1_EGF-like"/>
</dbReference>
<dbReference type="CDD" id="cd00054">
    <property type="entry name" value="EGF_CA"/>
    <property type="match status" value="2"/>
</dbReference>
<evidence type="ECO:0000313" key="23">
    <source>
        <dbReference type="Proteomes" id="UP000248482"/>
    </source>
</evidence>
<gene>
    <name evidence="24" type="primary">LOC111155190</name>
</gene>
<feature type="region of interest" description="Disordered" evidence="19">
    <location>
        <begin position="211"/>
        <end position="240"/>
    </location>
</feature>
<dbReference type="GO" id="GO:0060255">
    <property type="term" value="P:regulation of macromolecule metabolic process"/>
    <property type="evidence" value="ECO:0007669"/>
    <property type="project" value="UniProtKB-ARBA"/>
</dbReference>
<dbReference type="Pfam" id="PF00008">
    <property type="entry name" value="EGF"/>
    <property type="match status" value="1"/>
</dbReference>
<feature type="region of interest" description="Disordered" evidence="19">
    <location>
        <begin position="154"/>
        <end position="188"/>
    </location>
</feature>
<dbReference type="SMART" id="SM00179">
    <property type="entry name" value="EGF_CA"/>
    <property type="match status" value="2"/>
</dbReference>
<evidence type="ECO:0000256" key="4">
    <source>
        <dbReference type="ARBA" id="ARBA00022475"/>
    </source>
</evidence>
<feature type="region of interest" description="Disordered" evidence="19">
    <location>
        <begin position="292"/>
        <end position="315"/>
    </location>
</feature>
<accession>A0A2Y9KCY5</accession>
<comment type="subcellular location">
    <subcellularLocation>
        <location evidence="2">Cell junction</location>
    </subcellularLocation>
    <subcellularLocation>
        <location evidence="1">Cell membrane</location>
        <topology evidence="1">Single-pass type I membrane protein</topology>
    </subcellularLocation>
</comment>
<dbReference type="FunFam" id="2.10.25.10:FF:000358">
    <property type="entry name" value="protein HEG homolog 1 isoform X1"/>
    <property type="match status" value="1"/>
</dbReference>
<evidence type="ECO:0000256" key="9">
    <source>
        <dbReference type="ARBA" id="ARBA00022737"/>
    </source>
</evidence>
<sequence length="1385" mass="146786">MASPPLPRPLLLLLPPLLLLLLLPPAAPGTRGWPPSPALRAPSGAPLAGAGLARPPEPGPERELLPTPPPPTPPRERRGLASPGPSRTALGLATAARRGPSRRAPRGGSADLAWSSWTESNTESHIENITFDQNQMDLSTVVSKEAVRTQIPTKNHTSSDAPENFTPQTEAADARGRNNSSWKTNFTTSPVGADTATALISQSLTRALGTLHLPSSSGSEGRADPSHTESLTSRGSVERGKGLPEEVTVHSQVAATWVLGQSPPPALGMGEEITVLGKRNTSGPALSWLLFSRTPASSPPSEPSSASGSTEELNNSTILPSALASRRASERVATTLPTGVPRMLPSLTVSLQPLNETENFPKDSEIARTSVSAHSSPFEAGLQRNREIIRNPGNGEFIEPSTENGFGLASSRVSVGFWQNDSPTFGGDQLASSSEAELGSPMSQTEAASRPVPSGRSRDSTARWFLTHSKTSADVTGSSTSYPEVVNASVLTHFSASAPQSRGSDRAPGQRNYAEPATELLSSSSSESLDSSAPRGERSITGISYSQVSGMDMEQGTSSDYTDHTYVSSTFTKGERALLSITDNSSSPDLRESSTSSTKISNSSLSDSSSSSQAQTGGRNVSSYDREYAQPSTESLAVRTASVPSYTPTINRPNTLVLLDTDAALTRGSSSSSSSLGPPLPLPSVSQSHQLFSSVSPSTRASALPLQSIPDAPKPMSSSPPPLPVSLTASTPASPSAPQTTLPPSPPTLVLPRARDTPMTSVQTETTALSVAMLPKSQTADPKNQSNPYPEKVITESKPPSPDSLPTEATEAVRVRSTPGIPRPSTLTESSTQQTLSATSISIPQTSPALTTTILQTSHPFIPVSTRAAPMADPTIVQTTAEKQLLPTSPEIPAPQISTERAVTTERSQVHGNATSQSIPLTSVPTSVKGLTPGPGVTEEYSPASHLLRTSPLPVTHISAAEVLTPKSTTSAAQSSTRSPEVLSSPAAVNSCAVNPCLHDGKCVADPTTSRGYRCRCSPSWQGDDCSVDVNECLLNPCPPLATCNNTQGSFTCKCAVGYQLEKGICSLVRTFVTEFKLKKTFLNTTMEKKADLHEVENEITKTLNMCFSALPGYTRSTVHASGESNAVVVSLQTTFSLASNVTLFDLADGMQNCANSCRSSAEVCQLLGSQRRIFKAGSLCKRKTPECDKETSICTDLDGVALCQCKSGYFQFNKMDHSCRACEDGYRLENETCMSCPFGLGGLNCGNPYQLITVVIAAAGGGLLLILGIALIVTCCRKSKNDISKLIFKSGDFQMSPYAEYPKNPRSQEWGREAIEMHENGSTKNLLQMTDVYYSPTSVRNPELERNGLYPAYTGLPGSRHSCIFPGQYNPSFISDESRRRDYF</sequence>
<dbReference type="Pfam" id="PF07645">
    <property type="entry name" value="EGF_CA"/>
    <property type="match status" value="1"/>
</dbReference>
<keyword evidence="3" id="KW-0217">Developmental protein</keyword>
<dbReference type="FunFam" id="2.10.25.10:FF:000673">
    <property type="entry name" value="Heart development protein with EGF like domains 1"/>
    <property type="match status" value="1"/>
</dbReference>
<organism evidence="23 24">
    <name type="scientific">Enhydra lutris kenyoni</name>
    <name type="common">northern sea otter</name>
    <dbReference type="NCBI Taxonomy" id="391180"/>
    <lineage>
        <taxon>Eukaryota</taxon>
        <taxon>Metazoa</taxon>
        <taxon>Chordata</taxon>
        <taxon>Craniata</taxon>
        <taxon>Vertebrata</taxon>
        <taxon>Euteleostomi</taxon>
        <taxon>Mammalia</taxon>
        <taxon>Eutheria</taxon>
        <taxon>Laurasiatheria</taxon>
        <taxon>Carnivora</taxon>
        <taxon>Caniformia</taxon>
        <taxon>Musteloidea</taxon>
        <taxon>Mustelidae</taxon>
        <taxon>Lutrinae</taxon>
        <taxon>Enhydra</taxon>
    </lineage>
</organism>
<feature type="compositionally biased region" description="Polar residues" evidence="19">
    <location>
        <begin position="758"/>
        <end position="769"/>
    </location>
</feature>
<feature type="disulfide bond" evidence="18">
    <location>
        <begin position="1017"/>
        <end position="1026"/>
    </location>
</feature>
<keyword evidence="23" id="KW-1185">Reference proteome</keyword>
<dbReference type="STRING" id="391180.A0A2Y9KCY5"/>
<feature type="region of interest" description="Disordered" evidence="19">
    <location>
        <begin position="496"/>
        <end position="563"/>
    </location>
</feature>
<evidence type="ECO:0000256" key="10">
    <source>
        <dbReference type="ARBA" id="ARBA00022837"/>
    </source>
</evidence>
<keyword evidence="8 21" id="KW-0732">Signal</keyword>